<dbReference type="EMBL" id="CP133659">
    <property type="protein sequence ID" value="WMW66657.1"/>
    <property type="molecule type" value="Genomic_DNA"/>
</dbReference>
<proteinExistence type="predicted"/>
<accession>A0ABY9R693</accession>
<organism evidence="2 3">
    <name type="scientific">Nitratidesulfovibrio liaohensis</name>
    <dbReference type="NCBI Taxonomy" id="2604158"/>
    <lineage>
        <taxon>Bacteria</taxon>
        <taxon>Pseudomonadati</taxon>
        <taxon>Thermodesulfobacteriota</taxon>
        <taxon>Desulfovibrionia</taxon>
        <taxon>Desulfovibrionales</taxon>
        <taxon>Desulfovibrionaceae</taxon>
        <taxon>Nitratidesulfovibrio</taxon>
    </lineage>
</organism>
<feature type="compositionally biased region" description="Basic and acidic residues" evidence="1">
    <location>
        <begin position="135"/>
        <end position="151"/>
    </location>
</feature>
<dbReference type="Proteomes" id="UP001180616">
    <property type="component" value="Chromosome"/>
</dbReference>
<evidence type="ECO:0000256" key="1">
    <source>
        <dbReference type="SAM" id="MobiDB-lite"/>
    </source>
</evidence>
<sequence length="192" mass="20709">MKPTLTVRQTLNNVAGLRKAVAALTEQDVYVGIPADHTNREGAQGISNAELGYIHEFGAPANNLPARAALLPGIRAIQDDAAALLKDAAASALAGKPGAVETALNKIGLLGQNSVRARFVDNDWAPLSDRTLDYQPLKKDDTGAVMTDKKGNPQRKKSRRERGNINPLLDSGQLRKAYTYVLRQRQGSMVIK</sequence>
<reference evidence="2" key="1">
    <citation type="submission" date="2023-09" db="EMBL/GenBank/DDBJ databases">
        <authorList>
            <consortium name="CW5 consortium"/>
            <person name="Lu C.-W."/>
        </authorList>
    </citation>
    <scope>NUCLEOTIDE SEQUENCE</scope>
    <source>
        <strain evidence="2">KPS</strain>
    </source>
</reference>
<keyword evidence="3" id="KW-1185">Reference proteome</keyword>
<protein>
    <submittedName>
        <fullName evidence="2">Uncharacterized protein</fullName>
    </submittedName>
</protein>
<dbReference type="RefSeq" id="WP_309542521.1">
    <property type="nucleotide sequence ID" value="NZ_CP133659.1"/>
</dbReference>
<feature type="region of interest" description="Disordered" evidence="1">
    <location>
        <begin position="135"/>
        <end position="167"/>
    </location>
</feature>
<evidence type="ECO:0000313" key="3">
    <source>
        <dbReference type="Proteomes" id="UP001180616"/>
    </source>
</evidence>
<evidence type="ECO:0000313" key="2">
    <source>
        <dbReference type="EMBL" id="WMW66657.1"/>
    </source>
</evidence>
<name>A0ABY9R693_9BACT</name>
<gene>
    <name evidence="2" type="ORF">KPS_001261</name>
</gene>